<dbReference type="Proteomes" id="UP000034727">
    <property type="component" value="Unassembled WGS sequence"/>
</dbReference>
<dbReference type="Gene3D" id="2.30.22.10">
    <property type="entry name" value="Head domain of nucleotide exchange factor GrpE"/>
    <property type="match status" value="1"/>
</dbReference>
<dbReference type="Pfam" id="PF01025">
    <property type="entry name" value="GrpE"/>
    <property type="match status" value="1"/>
</dbReference>
<comment type="caution">
    <text evidence="7">The sequence shown here is derived from an EMBL/GenBank/DDBJ whole genome shotgun (WGS) entry which is preliminary data.</text>
</comment>
<dbReference type="InterPro" id="IPR009012">
    <property type="entry name" value="GrpE_head"/>
</dbReference>
<evidence type="ECO:0000256" key="2">
    <source>
        <dbReference type="ARBA" id="ARBA00023186"/>
    </source>
</evidence>
<evidence type="ECO:0000256" key="5">
    <source>
        <dbReference type="RuleBase" id="RU004478"/>
    </source>
</evidence>
<keyword evidence="3 4" id="KW-0346">Stress response</keyword>
<organism evidence="7 8">
    <name type="scientific">Candidatus Jorgensenbacteria bacterium GW2011_GWA2_45_9</name>
    <dbReference type="NCBI Taxonomy" id="1618663"/>
    <lineage>
        <taxon>Bacteria</taxon>
        <taxon>Candidatus Joergenseniibacteriota</taxon>
    </lineage>
</organism>
<comment type="subunit">
    <text evidence="3">Homodimer.</text>
</comment>
<evidence type="ECO:0000256" key="4">
    <source>
        <dbReference type="RuleBase" id="RU000639"/>
    </source>
</evidence>
<dbReference type="EMBL" id="LCLJ01000005">
    <property type="protein sequence ID" value="KKU15651.1"/>
    <property type="molecule type" value="Genomic_DNA"/>
</dbReference>
<dbReference type="InterPro" id="IPR000740">
    <property type="entry name" value="GrpE"/>
</dbReference>
<feature type="compositionally biased region" description="Basic and acidic residues" evidence="6">
    <location>
        <begin position="20"/>
        <end position="29"/>
    </location>
</feature>
<comment type="similarity">
    <text evidence="1 3 5">Belongs to the GrpE family.</text>
</comment>
<comment type="subcellular location">
    <subcellularLocation>
        <location evidence="3">Cytoplasm</location>
    </subcellularLocation>
</comment>
<keyword evidence="2 3" id="KW-0143">Chaperone</keyword>
<dbReference type="GO" id="GO:0000774">
    <property type="term" value="F:adenyl-nucleotide exchange factor activity"/>
    <property type="evidence" value="ECO:0007669"/>
    <property type="project" value="InterPro"/>
</dbReference>
<dbReference type="GO" id="GO:0051087">
    <property type="term" value="F:protein-folding chaperone binding"/>
    <property type="evidence" value="ECO:0007669"/>
    <property type="project" value="InterPro"/>
</dbReference>
<dbReference type="PANTHER" id="PTHR21237:SF23">
    <property type="entry name" value="GRPE PROTEIN HOMOLOG, MITOCHONDRIAL"/>
    <property type="match status" value="1"/>
</dbReference>
<dbReference type="Gene3D" id="3.90.20.20">
    <property type="match status" value="1"/>
</dbReference>
<dbReference type="GO" id="GO:0051082">
    <property type="term" value="F:unfolded protein binding"/>
    <property type="evidence" value="ECO:0007669"/>
    <property type="project" value="TreeGrafter"/>
</dbReference>
<feature type="compositionally biased region" description="Basic and acidic residues" evidence="6">
    <location>
        <begin position="1"/>
        <end position="11"/>
    </location>
</feature>
<reference evidence="7 8" key="1">
    <citation type="journal article" date="2015" name="Nature">
        <title>rRNA introns, odd ribosomes, and small enigmatic genomes across a large radiation of phyla.</title>
        <authorList>
            <person name="Brown C.T."/>
            <person name="Hug L.A."/>
            <person name="Thomas B.C."/>
            <person name="Sharon I."/>
            <person name="Castelle C.J."/>
            <person name="Singh A."/>
            <person name="Wilkins M.J."/>
            <person name="Williams K.H."/>
            <person name="Banfield J.F."/>
        </authorList>
    </citation>
    <scope>NUCLEOTIDE SEQUENCE [LARGE SCALE GENOMIC DNA]</scope>
</reference>
<feature type="region of interest" description="Disordered" evidence="6">
    <location>
        <begin position="1"/>
        <end position="29"/>
    </location>
</feature>
<evidence type="ECO:0000313" key="7">
    <source>
        <dbReference type="EMBL" id="KKU15651.1"/>
    </source>
</evidence>
<dbReference type="InterPro" id="IPR013805">
    <property type="entry name" value="GrpE_CC"/>
</dbReference>
<sequence>MDEDKEKKQNTEIENNGNGRKSDSGEYEECKRTRDEYLDGWKRAKADFINYKKEEAARVESLVKFANESLLFELLPVLDSFDSGIECLDGHEGARKGMKLIRMQLLDVLKQFGLEFIDAPPGTDFTPLWHEVVEEVESDEKSGTVLEEAKRGYVLNGKVIRPAKVRIAKTKNKK</sequence>
<evidence type="ECO:0000256" key="3">
    <source>
        <dbReference type="HAMAP-Rule" id="MF_01151"/>
    </source>
</evidence>
<dbReference type="CDD" id="cd00446">
    <property type="entry name" value="GrpE"/>
    <property type="match status" value="1"/>
</dbReference>
<protein>
    <recommendedName>
        <fullName evidence="3 4">Protein GrpE</fullName>
    </recommendedName>
    <alternativeName>
        <fullName evidence="3">HSP-70 cofactor</fullName>
    </alternativeName>
</protein>
<dbReference type="AlphaFoldDB" id="A0A0G1N4Y7"/>
<gene>
    <name evidence="3" type="primary">grpE</name>
    <name evidence="7" type="ORF">UX22_C0005G0008</name>
</gene>
<comment type="function">
    <text evidence="3 4">Participates actively in the response to hyperosmotic and heat shock by preventing the aggregation of stress-denatured proteins, in association with DnaK and GrpE. It is the nucleotide exchange factor for DnaK and may function as a thermosensor. Unfolded proteins bind initially to DnaJ; upon interaction with the DnaJ-bound protein, DnaK hydrolyzes its bound ATP, resulting in the formation of a stable complex. GrpE releases ADP from DnaK; ATP binding to DnaK triggers the release of the substrate protein, thus completing the reaction cycle. Several rounds of ATP-dependent interactions between DnaJ, DnaK and GrpE are required for fully efficient folding.</text>
</comment>
<dbReference type="PROSITE" id="PS01071">
    <property type="entry name" value="GRPE"/>
    <property type="match status" value="1"/>
</dbReference>
<evidence type="ECO:0000256" key="6">
    <source>
        <dbReference type="SAM" id="MobiDB-lite"/>
    </source>
</evidence>
<proteinExistence type="inferred from homology"/>
<dbReference type="PANTHER" id="PTHR21237">
    <property type="entry name" value="GRPE PROTEIN"/>
    <property type="match status" value="1"/>
</dbReference>
<evidence type="ECO:0000313" key="8">
    <source>
        <dbReference type="Proteomes" id="UP000034727"/>
    </source>
</evidence>
<dbReference type="SUPFAM" id="SSF58014">
    <property type="entry name" value="Coiled-coil domain of nucleotide exchange factor GrpE"/>
    <property type="match status" value="1"/>
</dbReference>
<dbReference type="PRINTS" id="PR00773">
    <property type="entry name" value="GRPEPROTEIN"/>
</dbReference>
<name>A0A0G1N4Y7_9BACT</name>
<dbReference type="GO" id="GO:0042803">
    <property type="term" value="F:protein homodimerization activity"/>
    <property type="evidence" value="ECO:0007669"/>
    <property type="project" value="InterPro"/>
</dbReference>
<evidence type="ECO:0000256" key="1">
    <source>
        <dbReference type="ARBA" id="ARBA00009054"/>
    </source>
</evidence>
<dbReference type="HAMAP" id="MF_01151">
    <property type="entry name" value="GrpE"/>
    <property type="match status" value="1"/>
</dbReference>
<accession>A0A0G1N4Y7</accession>
<keyword evidence="3" id="KW-0963">Cytoplasm</keyword>
<dbReference type="GO" id="GO:0006457">
    <property type="term" value="P:protein folding"/>
    <property type="evidence" value="ECO:0007669"/>
    <property type="project" value="InterPro"/>
</dbReference>
<dbReference type="GO" id="GO:0005737">
    <property type="term" value="C:cytoplasm"/>
    <property type="evidence" value="ECO:0007669"/>
    <property type="project" value="UniProtKB-SubCell"/>
</dbReference>
<dbReference type="SUPFAM" id="SSF51064">
    <property type="entry name" value="Head domain of nucleotide exchange factor GrpE"/>
    <property type="match status" value="1"/>
</dbReference>